<dbReference type="EnsemblPlants" id="TuG1812G0300003656.01.T01">
    <property type="protein sequence ID" value="TuG1812G0300003656.01.T01.cds318237"/>
    <property type="gene ID" value="TuG1812G0300003656.01"/>
</dbReference>
<proteinExistence type="predicted"/>
<evidence type="ECO:0000313" key="1">
    <source>
        <dbReference type="EnsemblPlants" id="TuG1812G0300003656.01.T01.cds318237"/>
    </source>
</evidence>
<dbReference type="Gramene" id="TuG1812G0300003656.01.T01">
    <property type="protein sequence ID" value="TuG1812G0300003656.01.T01.cds318237"/>
    <property type="gene ID" value="TuG1812G0300003656.01"/>
</dbReference>
<keyword evidence="2" id="KW-1185">Reference proteome</keyword>
<reference evidence="2" key="1">
    <citation type="journal article" date="2013" name="Nature">
        <title>Draft genome of the wheat A-genome progenitor Triticum urartu.</title>
        <authorList>
            <person name="Ling H.Q."/>
            <person name="Zhao S."/>
            <person name="Liu D."/>
            <person name="Wang J."/>
            <person name="Sun H."/>
            <person name="Zhang C."/>
            <person name="Fan H."/>
            <person name="Li D."/>
            <person name="Dong L."/>
            <person name="Tao Y."/>
            <person name="Gao C."/>
            <person name="Wu H."/>
            <person name="Li Y."/>
            <person name="Cui Y."/>
            <person name="Guo X."/>
            <person name="Zheng S."/>
            <person name="Wang B."/>
            <person name="Yu K."/>
            <person name="Liang Q."/>
            <person name="Yang W."/>
            <person name="Lou X."/>
            <person name="Chen J."/>
            <person name="Feng M."/>
            <person name="Jian J."/>
            <person name="Zhang X."/>
            <person name="Luo G."/>
            <person name="Jiang Y."/>
            <person name="Liu J."/>
            <person name="Wang Z."/>
            <person name="Sha Y."/>
            <person name="Zhang B."/>
            <person name="Wu H."/>
            <person name="Tang D."/>
            <person name="Shen Q."/>
            <person name="Xue P."/>
            <person name="Zou S."/>
            <person name="Wang X."/>
            <person name="Liu X."/>
            <person name="Wang F."/>
            <person name="Yang Y."/>
            <person name="An X."/>
            <person name="Dong Z."/>
            <person name="Zhang K."/>
            <person name="Zhang X."/>
            <person name="Luo M.C."/>
            <person name="Dvorak J."/>
            <person name="Tong Y."/>
            <person name="Wang J."/>
            <person name="Yang H."/>
            <person name="Li Z."/>
            <person name="Wang D."/>
            <person name="Zhang A."/>
            <person name="Wang J."/>
        </authorList>
    </citation>
    <scope>NUCLEOTIDE SEQUENCE</scope>
    <source>
        <strain evidence="2">cv. G1812</strain>
    </source>
</reference>
<evidence type="ECO:0000313" key="2">
    <source>
        <dbReference type="Proteomes" id="UP000015106"/>
    </source>
</evidence>
<dbReference type="AlphaFoldDB" id="A0A8R7TYS1"/>
<organism evidence="1 2">
    <name type="scientific">Triticum urartu</name>
    <name type="common">Red wild einkorn</name>
    <name type="synonym">Crithodium urartu</name>
    <dbReference type="NCBI Taxonomy" id="4572"/>
    <lineage>
        <taxon>Eukaryota</taxon>
        <taxon>Viridiplantae</taxon>
        <taxon>Streptophyta</taxon>
        <taxon>Embryophyta</taxon>
        <taxon>Tracheophyta</taxon>
        <taxon>Spermatophyta</taxon>
        <taxon>Magnoliopsida</taxon>
        <taxon>Liliopsida</taxon>
        <taxon>Poales</taxon>
        <taxon>Poaceae</taxon>
        <taxon>BOP clade</taxon>
        <taxon>Pooideae</taxon>
        <taxon>Triticodae</taxon>
        <taxon>Triticeae</taxon>
        <taxon>Triticinae</taxon>
        <taxon>Triticum</taxon>
    </lineage>
</organism>
<sequence>MVVLKIVEGMKSAECNNDTVLVLILKVKNPTLLSQLRPINLCNVLYKIASKAISNKLTLVLPDIISKKQLAFVLGR</sequence>
<accession>A0A8R7TYS1</accession>
<reference evidence="1" key="2">
    <citation type="submission" date="2018-03" db="EMBL/GenBank/DDBJ databases">
        <title>The Triticum urartu genome reveals the dynamic nature of wheat genome evolution.</title>
        <authorList>
            <person name="Ling H."/>
            <person name="Ma B."/>
            <person name="Shi X."/>
            <person name="Liu H."/>
            <person name="Dong L."/>
            <person name="Sun H."/>
            <person name="Cao Y."/>
            <person name="Gao Q."/>
            <person name="Zheng S."/>
            <person name="Li Y."/>
            <person name="Yu Y."/>
            <person name="Du H."/>
            <person name="Qi M."/>
            <person name="Li Y."/>
            <person name="Yu H."/>
            <person name="Cui Y."/>
            <person name="Wang N."/>
            <person name="Chen C."/>
            <person name="Wu H."/>
            <person name="Zhao Y."/>
            <person name="Zhang J."/>
            <person name="Li Y."/>
            <person name="Zhou W."/>
            <person name="Zhang B."/>
            <person name="Hu W."/>
            <person name="Eijk M."/>
            <person name="Tang J."/>
            <person name="Witsenboer H."/>
            <person name="Zhao S."/>
            <person name="Li Z."/>
            <person name="Zhang A."/>
            <person name="Wang D."/>
            <person name="Liang C."/>
        </authorList>
    </citation>
    <scope>NUCLEOTIDE SEQUENCE [LARGE SCALE GENOMIC DNA]</scope>
    <source>
        <strain evidence="1">cv. G1812</strain>
    </source>
</reference>
<evidence type="ECO:0008006" key="3">
    <source>
        <dbReference type="Google" id="ProtNLM"/>
    </source>
</evidence>
<name>A0A8R7TYS1_TRIUA</name>
<dbReference type="Proteomes" id="UP000015106">
    <property type="component" value="Chromosome 3"/>
</dbReference>
<protein>
    <recommendedName>
        <fullName evidence="3">Reverse transcriptase domain-containing protein</fullName>
    </recommendedName>
</protein>
<reference evidence="1" key="3">
    <citation type="submission" date="2022-06" db="UniProtKB">
        <authorList>
            <consortium name="EnsemblPlants"/>
        </authorList>
    </citation>
    <scope>IDENTIFICATION</scope>
</reference>